<gene>
    <name evidence="1" type="ORF">COCMIDRAFT_31206</name>
</gene>
<dbReference type="AlphaFoldDB" id="W6YKJ0"/>
<organism evidence="1 2">
    <name type="scientific">Bipolaris oryzae ATCC 44560</name>
    <dbReference type="NCBI Taxonomy" id="930090"/>
    <lineage>
        <taxon>Eukaryota</taxon>
        <taxon>Fungi</taxon>
        <taxon>Dikarya</taxon>
        <taxon>Ascomycota</taxon>
        <taxon>Pezizomycotina</taxon>
        <taxon>Dothideomycetes</taxon>
        <taxon>Pleosporomycetidae</taxon>
        <taxon>Pleosporales</taxon>
        <taxon>Pleosporineae</taxon>
        <taxon>Pleosporaceae</taxon>
        <taxon>Bipolaris</taxon>
    </lineage>
</organism>
<keyword evidence="2" id="KW-1185">Reference proteome</keyword>
<accession>W6YKJ0</accession>
<proteinExistence type="predicted"/>
<evidence type="ECO:0000313" key="1">
    <source>
        <dbReference type="EMBL" id="EUC39677.1"/>
    </source>
</evidence>
<dbReference type="Proteomes" id="UP000054032">
    <property type="component" value="Unassembled WGS sequence"/>
</dbReference>
<dbReference type="GeneID" id="19121823"/>
<evidence type="ECO:0000313" key="2">
    <source>
        <dbReference type="Proteomes" id="UP000054032"/>
    </source>
</evidence>
<dbReference type="OrthoDB" id="9991317at2759"/>
<protein>
    <submittedName>
        <fullName evidence="1">Uncharacterized protein</fullName>
    </submittedName>
</protein>
<dbReference type="EMBL" id="KI964281">
    <property type="protein sequence ID" value="EUC39677.1"/>
    <property type="molecule type" value="Genomic_DNA"/>
</dbReference>
<dbReference type="RefSeq" id="XP_007693803.1">
    <property type="nucleotide sequence ID" value="XM_007695613.1"/>
</dbReference>
<sequence length="333" mass="37256">MFQNADNLAKSTQAFQSALTYHDLNAYFRFLRGTIVTSDGNAGRMREELPEAFSVVLQLEDLQNRLRKVSGLASFSASISIRARTPLLTALETLEAFSGVVNSRLLATKYQDDSLRKHYSYLTRDYAIAQQNIEGLRFPGFENHERLDIASIERRSNIDLRRLEEALQQVIKAIRQQPSFECFLQPLSRDEICALSREGPAVCLNISHVGSEAFLISKNTIAAIPLPGLQRPDVEKNVKILAFNSNRRRRDASLCLDKEDGADGDKIKNHNPKLHSALLNLWNHAVQPALQAPRLLRHDPKPKPLPRVRWVVSGIASLLPLHAAGSHTPGSTD</sequence>
<dbReference type="STRING" id="930090.W6YKJ0"/>
<name>W6YKJ0_COCMI</name>
<reference evidence="1 2" key="1">
    <citation type="journal article" date="2013" name="PLoS Genet.">
        <title>Comparative genome structure, secondary metabolite, and effector coding capacity across Cochliobolus pathogens.</title>
        <authorList>
            <person name="Condon B.J."/>
            <person name="Leng Y."/>
            <person name="Wu D."/>
            <person name="Bushley K.E."/>
            <person name="Ohm R.A."/>
            <person name="Otillar R."/>
            <person name="Martin J."/>
            <person name="Schackwitz W."/>
            <person name="Grimwood J."/>
            <person name="MohdZainudin N."/>
            <person name="Xue C."/>
            <person name="Wang R."/>
            <person name="Manning V.A."/>
            <person name="Dhillon B."/>
            <person name="Tu Z.J."/>
            <person name="Steffenson B.J."/>
            <person name="Salamov A."/>
            <person name="Sun H."/>
            <person name="Lowry S."/>
            <person name="LaButti K."/>
            <person name="Han J."/>
            <person name="Copeland A."/>
            <person name="Lindquist E."/>
            <person name="Barry K."/>
            <person name="Schmutz J."/>
            <person name="Baker S.E."/>
            <person name="Ciuffetti L.M."/>
            <person name="Grigoriev I.V."/>
            <person name="Zhong S."/>
            <person name="Turgeon B.G."/>
        </authorList>
    </citation>
    <scope>NUCLEOTIDE SEQUENCE [LARGE SCALE GENOMIC DNA]</scope>
    <source>
        <strain evidence="1 2">ATCC 44560</strain>
    </source>
</reference>
<dbReference type="KEGG" id="bor:COCMIDRAFT_31206"/>
<dbReference type="HOGENOM" id="CLU_834166_0_0_1"/>